<keyword evidence="3" id="KW-1185">Reference proteome</keyword>
<organism evidence="2 3">
    <name type="scientific">Sulfurifustis variabilis</name>
    <dbReference type="NCBI Taxonomy" id="1675686"/>
    <lineage>
        <taxon>Bacteria</taxon>
        <taxon>Pseudomonadati</taxon>
        <taxon>Pseudomonadota</taxon>
        <taxon>Gammaproteobacteria</taxon>
        <taxon>Acidiferrobacterales</taxon>
        <taxon>Acidiferrobacteraceae</taxon>
        <taxon>Sulfurifustis</taxon>
    </lineage>
</organism>
<keyword evidence="1" id="KW-0812">Transmembrane</keyword>
<keyword evidence="1" id="KW-1133">Transmembrane helix</keyword>
<feature type="transmembrane region" description="Helical" evidence="1">
    <location>
        <begin position="60"/>
        <end position="82"/>
    </location>
</feature>
<sequence length="171" mass="18418">MRRRMYFLLPDVKRARAVFKELLLARIEERHIKVMAREGTQLGDLPEAAILEKTDALHGAGLGLIVGGATGAVVGFLVMTFQPAGLDLGFAVVLALALLGAVMGAWASGMIGTSTPNTHLERFKDEIARGKVLMIVDVPGGRADEVSHAIKKHHPDADMRGFDATIPRPFP</sequence>
<evidence type="ECO:0000313" key="3">
    <source>
        <dbReference type="Proteomes" id="UP000218899"/>
    </source>
</evidence>
<protein>
    <submittedName>
        <fullName evidence="2">Membrane protein</fullName>
    </submittedName>
</protein>
<proteinExistence type="predicted"/>
<name>A0A1B4V0J2_9GAMM</name>
<dbReference type="OrthoDB" id="8775484at2"/>
<evidence type="ECO:0000313" key="2">
    <source>
        <dbReference type="EMBL" id="BAU46969.1"/>
    </source>
</evidence>
<dbReference type="AlphaFoldDB" id="A0A1B4V0J2"/>
<dbReference type="Proteomes" id="UP000218899">
    <property type="component" value="Chromosome"/>
</dbReference>
<dbReference type="KEGG" id="sva:SVA_0387"/>
<keyword evidence="1" id="KW-0472">Membrane</keyword>
<accession>A0A1B4V0J2</accession>
<reference evidence="2 3" key="1">
    <citation type="submission" date="2015-08" db="EMBL/GenBank/DDBJ databases">
        <title>Complete genome sequence of Sulfurifustis variabilis.</title>
        <authorList>
            <person name="Miura A."/>
            <person name="Kojima H."/>
            <person name="Fukui M."/>
        </authorList>
    </citation>
    <scope>NUCLEOTIDE SEQUENCE [LARGE SCALE GENOMIC DNA]</scope>
    <source>
        <strain evidence="3">skN76</strain>
    </source>
</reference>
<feature type="transmembrane region" description="Helical" evidence="1">
    <location>
        <begin position="88"/>
        <end position="107"/>
    </location>
</feature>
<evidence type="ECO:0000256" key="1">
    <source>
        <dbReference type="SAM" id="Phobius"/>
    </source>
</evidence>
<dbReference type="EMBL" id="AP014936">
    <property type="protein sequence ID" value="BAU46969.1"/>
    <property type="molecule type" value="Genomic_DNA"/>
</dbReference>
<dbReference type="RefSeq" id="WP_096458007.1">
    <property type="nucleotide sequence ID" value="NZ_AP014936.1"/>
</dbReference>
<gene>
    <name evidence="2" type="ORF">SVA_0387</name>
</gene>